<dbReference type="EMBL" id="JAHXCT010000004">
    <property type="protein sequence ID" value="MBW4769567.1"/>
    <property type="molecule type" value="Genomic_DNA"/>
</dbReference>
<evidence type="ECO:0000256" key="1">
    <source>
        <dbReference type="SAM" id="Phobius"/>
    </source>
</evidence>
<reference evidence="2 3" key="1">
    <citation type="submission" date="2021-07" db="EMBL/GenBank/DDBJ databases">
        <title>Genomic diversity and antimicrobial resistance of Prevotella spp. isolated from chronic lung disease airways.</title>
        <authorList>
            <person name="Webb K.A."/>
            <person name="Olagoke O.S."/>
            <person name="Baird T."/>
            <person name="Neill J."/>
            <person name="Pham A."/>
            <person name="Wells T.J."/>
            <person name="Ramsay K.A."/>
            <person name="Bell S.C."/>
            <person name="Sarovich D.S."/>
            <person name="Price E.P."/>
        </authorList>
    </citation>
    <scope>NUCLEOTIDE SEQUENCE [LARGE SCALE GENOMIC DNA]</scope>
    <source>
        <strain evidence="2 3">SCHI0011.S.12</strain>
    </source>
</reference>
<organism evidence="2 3">
    <name type="scientific">Hoylesella nanceiensis</name>
    <dbReference type="NCBI Taxonomy" id="425941"/>
    <lineage>
        <taxon>Bacteria</taxon>
        <taxon>Pseudomonadati</taxon>
        <taxon>Bacteroidota</taxon>
        <taxon>Bacteroidia</taxon>
        <taxon>Bacteroidales</taxon>
        <taxon>Prevotellaceae</taxon>
        <taxon>Hoylesella</taxon>
    </lineage>
</organism>
<name>A0ABS6YEB6_9BACT</name>
<dbReference type="Proteomes" id="UP000788426">
    <property type="component" value="Unassembled WGS sequence"/>
</dbReference>
<feature type="transmembrane region" description="Helical" evidence="1">
    <location>
        <begin position="7"/>
        <end position="25"/>
    </location>
</feature>
<gene>
    <name evidence="2" type="ORF">KZO38_07300</name>
</gene>
<proteinExistence type="predicted"/>
<sequence>MMLKNTPYRWLAYMVGWFIFDSFIGYSKRYDLTQESFTVLFLISLLVNSICSYKFGKEKGKIAGVIIFIIGLVVCILIAFFIFAMALGVGMMH</sequence>
<accession>A0ABS6YEB6</accession>
<keyword evidence="1" id="KW-0812">Transmembrane</keyword>
<keyword evidence="3" id="KW-1185">Reference proteome</keyword>
<evidence type="ECO:0000313" key="2">
    <source>
        <dbReference type="EMBL" id="MBW4769567.1"/>
    </source>
</evidence>
<evidence type="ECO:0000313" key="3">
    <source>
        <dbReference type="Proteomes" id="UP000788426"/>
    </source>
</evidence>
<feature type="transmembrane region" description="Helical" evidence="1">
    <location>
        <begin position="62"/>
        <end position="87"/>
    </location>
</feature>
<keyword evidence="1" id="KW-1133">Transmembrane helix</keyword>
<feature type="transmembrane region" description="Helical" evidence="1">
    <location>
        <begin position="37"/>
        <end position="55"/>
    </location>
</feature>
<dbReference type="RefSeq" id="WP_219481482.1">
    <property type="nucleotide sequence ID" value="NZ_CAURQY010000047.1"/>
</dbReference>
<keyword evidence="1" id="KW-0472">Membrane</keyword>
<protein>
    <submittedName>
        <fullName evidence="2">NRAMP family Mn2+/Fe2+ transporter</fullName>
    </submittedName>
</protein>
<comment type="caution">
    <text evidence="2">The sequence shown here is derived from an EMBL/GenBank/DDBJ whole genome shotgun (WGS) entry which is preliminary data.</text>
</comment>